<dbReference type="GO" id="GO:0000139">
    <property type="term" value="C:Golgi membrane"/>
    <property type="evidence" value="ECO:0007669"/>
    <property type="project" value="UniProtKB-SubCell"/>
</dbReference>
<dbReference type="SUPFAM" id="SSF53335">
    <property type="entry name" value="S-adenosyl-L-methionine-dependent methyltransferases"/>
    <property type="match status" value="1"/>
</dbReference>
<keyword evidence="5" id="KW-0812">Transmembrane</keyword>
<keyword evidence="8" id="KW-0333">Golgi apparatus</keyword>
<dbReference type="Proteomes" id="UP001457282">
    <property type="component" value="Unassembled WGS sequence"/>
</dbReference>
<organism evidence="12 13">
    <name type="scientific">Rubus argutus</name>
    <name type="common">Southern blackberry</name>
    <dbReference type="NCBI Taxonomy" id="59490"/>
    <lineage>
        <taxon>Eukaryota</taxon>
        <taxon>Viridiplantae</taxon>
        <taxon>Streptophyta</taxon>
        <taxon>Embryophyta</taxon>
        <taxon>Tracheophyta</taxon>
        <taxon>Spermatophyta</taxon>
        <taxon>Magnoliopsida</taxon>
        <taxon>eudicotyledons</taxon>
        <taxon>Gunneridae</taxon>
        <taxon>Pentapetalae</taxon>
        <taxon>rosids</taxon>
        <taxon>fabids</taxon>
        <taxon>Rosales</taxon>
        <taxon>Rosaceae</taxon>
        <taxon>Rosoideae</taxon>
        <taxon>Rosoideae incertae sedis</taxon>
        <taxon>Rubus</taxon>
    </lineage>
</organism>
<reference evidence="12 13" key="1">
    <citation type="journal article" date="2023" name="G3 (Bethesda)">
        <title>A chromosome-length genome assembly and annotation of blackberry (Rubus argutus, cv. 'Hillquist').</title>
        <authorList>
            <person name="Bruna T."/>
            <person name="Aryal R."/>
            <person name="Dudchenko O."/>
            <person name="Sargent D.J."/>
            <person name="Mead D."/>
            <person name="Buti M."/>
            <person name="Cavallini A."/>
            <person name="Hytonen T."/>
            <person name="Andres J."/>
            <person name="Pham M."/>
            <person name="Weisz D."/>
            <person name="Mascagni F."/>
            <person name="Usai G."/>
            <person name="Natali L."/>
            <person name="Bassil N."/>
            <person name="Fernandez G.E."/>
            <person name="Lomsadze A."/>
            <person name="Armour M."/>
            <person name="Olukolu B."/>
            <person name="Poorten T."/>
            <person name="Britton C."/>
            <person name="Davik J."/>
            <person name="Ashrafi H."/>
            <person name="Aiden E.L."/>
            <person name="Borodovsky M."/>
            <person name="Worthington M."/>
        </authorList>
    </citation>
    <scope>NUCLEOTIDE SEQUENCE [LARGE SCALE GENOMIC DNA]</scope>
    <source>
        <strain evidence="12">PI 553951</strain>
    </source>
</reference>
<dbReference type="GO" id="GO:0032259">
    <property type="term" value="P:methylation"/>
    <property type="evidence" value="ECO:0007669"/>
    <property type="project" value="UniProtKB-KW"/>
</dbReference>
<keyword evidence="10 11" id="KW-0325">Glycoprotein</keyword>
<dbReference type="Gene3D" id="3.40.50.150">
    <property type="entry name" value="Vaccinia Virus protein VP39"/>
    <property type="match status" value="1"/>
</dbReference>
<dbReference type="PANTHER" id="PTHR10108:SF1120">
    <property type="entry name" value="METHYLTRANSFERASE PMT8-RELATED"/>
    <property type="match status" value="1"/>
</dbReference>
<dbReference type="Pfam" id="PF03141">
    <property type="entry name" value="Methyltransf_29"/>
    <property type="match status" value="2"/>
</dbReference>
<comment type="similarity">
    <text evidence="2 11">Belongs to the methyltransferase superfamily.</text>
</comment>
<evidence type="ECO:0000256" key="7">
    <source>
        <dbReference type="ARBA" id="ARBA00022989"/>
    </source>
</evidence>
<protein>
    <recommendedName>
        <fullName evidence="11">Methyltransferase</fullName>
        <ecNumber evidence="11">2.1.1.-</ecNumber>
    </recommendedName>
</protein>
<proteinExistence type="inferred from homology"/>
<keyword evidence="4 11" id="KW-0808">Transferase</keyword>
<dbReference type="InterPro" id="IPR029063">
    <property type="entry name" value="SAM-dependent_MTases_sf"/>
</dbReference>
<keyword evidence="3 11" id="KW-0489">Methyltransferase</keyword>
<comment type="caution">
    <text evidence="12">The sequence shown here is derived from an EMBL/GenBank/DDBJ whole genome shotgun (WGS) entry which is preliminary data.</text>
</comment>
<evidence type="ECO:0000313" key="13">
    <source>
        <dbReference type="Proteomes" id="UP001457282"/>
    </source>
</evidence>
<keyword evidence="9" id="KW-0472">Membrane</keyword>
<dbReference type="EMBL" id="JBEDUW010000004">
    <property type="protein sequence ID" value="KAK9931154.1"/>
    <property type="molecule type" value="Genomic_DNA"/>
</dbReference>
<evidence type="ECO:0000256" key="3">
    <source>
        <dbReference type="ARBA" id="ARBA00022603"/>
    </source>
</evidence>
<keyword evidence="7" id="KW-1133">Transmembrane helix</keyword>
<dbReference type="InterPro" id="IPR004159">
    <property type="entry name" value="Put_SAM_MeTrfase"/>
</dbReference>
<keyword evidence="13" id="KW-1185">Reference proteome</keyword>
<dbReference type="PANTHER" id="PTHR10108">
    <property type="entry name" value="SAM-DEPENDENT METHYLTRANSFERASE"/>
    <property type="match status" value="1"/>
</dbReference>
<evidence type="ECO:0000256" key="11">
    <source>
        <dbReference type="RuleBase" id="RU366043"/>
    </source>
</evidence>
<evidence type="ECO:0000256" key="1">
    <source>
        <dbReference type="ARBA" id="ARBA00004323"/>
    </source>
</evidence>
<comment type="subcellular location">
    <subcellularLocation>
        <location evidence="1">Golgi apparatus membrane</location>
        <topology evidence="1">Single-pass type II membrane protein</topology>
    </subcellularLocation>
    <subcellularLocation>
        <location evidence="11">Membrane</location>
        <topology evidence="11">Single-pass type II membrane protein</topology>
    </subcellularLocation>
</comment>
<evidence type="ECO:0000256" key="4">
    <source>
        <dbReference type="ARBA" id="ARBA00022679"/>
    </source>
</evidence>
<accession>A0AAW1X537</accession>
<dbReference type="FunFam" id="3.40.50.150:FF:000043">
    <property type="entry name" value="probable methyltransferase PMT3"/>
    <property type="match status" value="1"/>
</dbReference>
<gene>
    <name evidence="12" type="ORF">M0R45_018447</name>
</gene>
<evidence type="ECO:0000256" key="9">
    <source>
        <dbReference type="ARBA" id="ARBA00023136"/>
    </source>
</evidence>
<evidence type="ECO:0000256" key="2">
    <source>
        <dbReference type="ARBA" id="ARBA00008361"/>
    </source>
</evidence>
<evidence type="ECO:0000256" key="6">
    <source>
        <dbReference type="ARBA" id="ARBA00022968"/>
    </source>
</evidence>
<evidence type="ECO:0000256" key="5">
    <source>
        <dbReference type="ARBA" id="ARBA00022692"/>
    </source>
</evidence>
<dbReference type="AlphaFoldDB" id="A0AAW1X537"/>
<evidence type="ECO:0000256" key="10">
    <source>
        <dbReference type="ARBA" id="ARBA00023180"/>
    </source>
</evidence>
<keyword evidence="6 11" id="KW-0735">Signal-anchor</keyword>
<dbReference type="GO" id="GO:0008168">
    <property type="term" value="F:methyltransferase activity"/>
    <property type="evidence" value="ECO:0007669"/>
    <property type="project" value="UniProtKB-UniRule"/>
</dbReference>
<sequence length="293" mass="33578">MSLAPNDVHQNQIQFALERGIPAYLGVLGTKRLPYPSRSFELAHCSRCRIDWLQRDGILLLELDRLLRPGGYFAYSSPEAYAQDEEDLKIWREMSALVERICNLGVSMEACISLYSDHDHREKGSGLAPWPARLTTPPPRLADFGYSNEMFEKDMELWRHRVENYWNLLSPKIESNTLRNVMDMKANMGSFAAALKDKDVWVMNVVPEDGPNTLKLIYDRGLIGSIHNWCEAYSTYPRTYDLLHAWLVFSDLEKKELVAVSDSSSDSDQDGDNVVLIIQKKIWLTSDSLRDSE</sequence>
<dbReference type="EC" id="2.1.1.-" evidence="11"/>
<dbReference type="GO" id="GO:0005802">
    <property type="term" value="C:trans-Golgi network"/>
    <property type="evidence" value="ECO:0007669"/>
    <property type="project" value="TreeGrafter"/>
</dbReference>
<dbReference type="GO" id="GO:0005768">
    <property type="term" value="C:endosome"/>
    <property type="evidence" value="ECO:0007669"/>
    <property type="project" value="TreeGrafter"/>
</dbReference>
<name>A0AAW1X537_RUBAR</name>
<evidence type="ECO:0000256" key="8">
    <source>
        <dbReference type="ARBA" id="ARBA00023034"/>
    </source>
</evidence>
<evidence type="ECO:0000313" key="12">
    <source>
        <dbReference type="EMBL" id="KAK9931154.1"/>
    </source>
</evidence>